<dbReference type="SUPFAM" id="SSF51658">
    <property type="entry name" value="Xylose isomerase-like"/>
    <property type="match status" value="1"/>
</dbReference>
<evidence type="ECO:0000259" key="1">
    <source>
        <dbReference type="Pfam" id="PF01261"/>
    </source>
</evidence>
<dbReference type="InterPro" id="IPR036237">
    <property type="entry name" value="Xyl_isomerase-like_sf"/>
</dbReference>
<keyword evidence="2" id="KW-0413">Isomerase</keyword>
<dbReference type="InterPro" id="IPR050312">
    <property type="entry name" value="IolE/XylAMocC-like"/>
</dbReference>
<dbReference type="RefSeq" id="WP_236254424.1">
    <property type="nucleotide sequence ID" value="NZ_CP036280.1"/>
</dbReference>
<reference evidence="2 3" key="1">
    <citation type="submission" date="2019-02" db="EMBL/GenBank/DDBJ databases">
        <title>Deep-cultivation of Planctomycetes and their phenomic and genomic characterization uncovers novel biology.</title>
        <authorList>
            <person name="Wiegand S."/>
            <person name="Jogler M."/>
            <person name="Boedeker C."/>
            <person name="Pinto D."/>
            <person name="Vollmers J."/>
            <person name="Rivas-Marin E."/>
            <person name="Kohn T."/>
            <person name="Peeters S.H."/>
            <person name="Heuer A."/>
            <person name="Rast P."/>
            <person name="Oberbeckmann S."/>
            <person name="Bunk B."/>
            <person name="Jeske O."/>
            <person name="Meyerdierks A."/>
            <person name="Storesund J.E."/>
            <person name="Kallscheuer N."/>
            <person name="Luecker S."/>
            <person name="Lage O.M."/>
            <person name="Pohl T."/>
            <person name="Merkel B.J."/>
            <person name="Hornburger P."/>
            <person name="Mueller R.-W."/>
            <person name="Bruemmer F."/>
            <person name="Labrenz M."/>
            <person name="Spormann A.M."/>
            <person name="Op den Camp H."/>
            <person name="Overmann J."/>
            <person name="Amann R."/>
            <person name="Jetten M.S.M."/>
            <person name="Mascher T."/>
            <person name="Medema M.H."/>
            <person name="Devos D.P."/>
            <person name="Kaster A.-K."/>
            <person name="Ovreas L."/>
            <person name="Rohde M."/>
            <person name="Galperin M.Y."/>
            <person name="Jogler C."/>
        </authorList>
    </citation>
    <scope>NUCLEOTIDE SEQUENCE [LARGE SCALE GENOMIC DNA]</scope>
    <source>
        <strain evidence="2 3">Pan265</strain>
    </source>
</reference>
<dbReference type="AlphaFoldDB" id="A0A518C0B2"/>
<dbReference type="PANTHER" id="PTHR12110">
    <property type="entry name" value="HYDROXYPYRUVATE ISOMERASE"/>
    <property type="match status" value="1"/>
</dbReference>
<dbReference type="GO" id="GO:0016853">
    <property type="term" value="F:isomerase activity"/>
    <property type="evidence" value="ECO:0007669"/>
    <property type="project" value="UniProtKB-KW"/>
</dbReference>
<name>A0A518C0B2_9BACT</name>
<keyword evidence="3" id="KW-1185">Reference proteome</keyword>
<dbReference type="Proteomes" id="UP000320386">
    <property type="component" value="Chromosome"/>
</dbReference>
<organism evidence="2 3">
    <name type="scientific">Mucisphaera calidilacus</name>
    <dbReference type="NCBI Taxonomy" id="2527982"/>
    <lineage>
        <taxon>Bacteria</taxon>
        <taxon>Pseudomonadati</taxon>
        <taxon>Planctomycetota</taxon>
        <taxon>Phycisphaerae</taxon>
        <taxon>Phycisphaerales</taxon>
        <taxon>Phycisphaeraceae</taxon>
        <taxon>Mucisphaera</taxon>
    </lineage>
</organism>
<gene>
    <name evidence="2" type="primary">iolI_2</name>
    <name evidence="2" type="ORF">Pan265_25320</name>
</gene>
<evidence type="ECO:0000313" key="2">
    <source>
        <dbReference type="EMBL" id="QDU72660.1"/>
    </source>
</evidence>
<feature type="domain" description="Xylose isomerase-like TIM barrel" evidence="1">
    <location>
        <begin position="29"/>
        <end position="261"/>
    </location>
</feature>
<dbReference type="Gene3D" id="3.20.20.150">
    <property type="entry name" value="Divalent-metal-dependent TIM barrel enzymes"/>
    <property type="match status" value="1"/>
</dbReference>
<proteinExistence type="predicted"/>
<dbReference type="PANTHER" id="PTHR12110:SF52">
    <property type="entry name" value="XYLOSE ISOMERASE"/>
    <property type="match status" value="1"/>
</dbReference>
<evidence type="ECO:0000313" key="3">
    <source>
        <dbReference type="Proteomes" id="UP000320386"/>
    </source>
</evidence>
<dbReference type="EC" id="5.3.99.-" evidence="2"/>
<dbReference type="Pfam" id="PF01261">
    <property type="entry name" value="AP_endonuc_2"/>
    <property type="match status" value="1"/>
</dbReference>
<protein>
    <submittedName>
        <fullName evidence="2">Inosose isomerase</fullName>
        <ecNumber evidence="2">5.3.99.-</ecNumber>
    </submittedName>
</protein>
<sequence length="277" mass="30162">MTTPRPAELKNFAVHTMTNKPWSLAECCDRYAAAGFGGISVWRNVIEPIGVDEAARIVKGSGLSVPALVRGGFFVSADNAKRQAATDDNKRCIDEAAALGAEMVVLVVGAEPGTPLDEARRQVAEGIGACMDHARANSVRLAIEPLHPMYAADKSCVNRIAEAREICATLGDPLVGVAVDVYHVWWDPDLATEIELLGREDRLFGFHVCDWRVNTRHLLTDRGLMGEGCIDIARIRAMVEKAGFTGLNEVEVFSEEHWAEDQDAYLATIADACLKRS</sequence>
<accession>A0A518C0B2</accession>
<dbReference type="KEGG" id="mcad:Pan265_25320"/>
<dbReference type="InterPro" id="IPR013022">
    <property type="entry name" value="Xyl_isomerase-like_TIM-brl"/>
</dbReference>
<dbReference type="EMBL" id="CP036280">
    <property type="protein sequence ID" value="QDU72660.1"/>
    <property type="molecule type" value="Genomic_DNA"/>
</dbReference>